<dbReference type="Proteomes" id="UP000053433">
    <property type="component" value="Unassembled WGS sequence"/>
</dbReference>
<evidence type="ECO:0000313" key="4">
    <source>
        <dbReference type="Proteomes" id="UP000053433"/>
    </source>
</evidence>
<reference evidence="1" key="1">
    <citation type="submission" date="2015-02" db="EMBL/GenBank/DDBJ databases">
        <title>A novel member of the family Ruminococcaceae isolated from human feces.</title>
        <authorList>
            <person name="Shkoporov A.N."/>
            <person name="Chaplin A.V."/>
            <person name="Motuzova O.V."/>
            <person name="Kafarskaia L.I."/>
            <person name="Khokhlova E.V."/>
            <person name="Efimov B.A."/>
        </authorList>
    </citation>
    <scope>NUCLEOTIDE SEQUENCE [LARGE SCALE GENOMIC DNA]</scope>
    <source>
        <strain evidence="1">585-1</strain>
    </source>
</reference>
<reference evidence="2 4" key="2">
    <citation type="submission" date="2015-10" db="EMBL/GenBank/DDBJ databases">
        <title>A novel member of the family Ruminococcaceae isolated from human faeces.</title>
        <authorList>
            <person name="Shkoporov A.N."/>
            <person name="Chaplin A.V."/>
            <person name="Motuzova O.V."/>
            <person name="Kafarskaia L.I."/>
            <person name="Efimov B.A."/>
        </authorList>
    </citation>
    <scope>NUCLEOTIDE SEQUENCE [LARGE SCALE GENOMIC DNA]</scope>
    <source>
        <strain evidence="2 4">668</strain>
    </source>
</reference>
<name>A0A0D8J0T6_9FIRM</name>
<dbReference type="EMBL" id="JXXK01000018">
    <property type="protein sequence ID" value="KJF39383.1"/>
    <property type="molecule type" value="Genomic_DNA"/>
</dbReference>
<comment type="caution">
    <text evidence="1">The sequence shown here is derived from an EMBL/GenBank/DDBJ whole genome shotgun (WGS) entry which is preliminary data.</text>
</comment>
<keyword evidence="3" id="KW-1185">Reference proteome</keyword>
<dbReference type="AlphaFoldDB" id="A0A0D8J0T6"/>
<sequence>MWVTILSFRAFPARRWTVCAGSARFLFPPGRGAFPKKGINRARAAYLWQGTHNYKSPRQKILSLHAGDLLNLVIFYNYLRFADVTGR</sequence>
<organism evidence="1 3">
    <name type="scientific">Ruthenibacterium lactatiformans</name>
    <dbReference type="NCBI Taxonomy" id="1550024"/>
    <lineage>
        <taxon>Bacteria</taxon>
        <taxon>Bacillati</taxon>
        <taxon>Bacillota</taxon>
        <taxon>Clostridia</taxon>
        <taxon>Eubacteriales</taxon>
        <taxon>Oscillospiraceae</taxon>
        <taxon>Ruthenibacterium</taxon>
    </lineage>
</organism>
<gene>
    <name evidence="2" type="ORF">ASJ35_11575</name>
    <name evidence="1" type="ORF">TQ39_12285</name>
</gene>
<dbReference type="Proteomes" id="UP000032483">
    <property type="component" value="Unassembled WGS sequence"/>
</dbReference>
<evidence type="ECO:0000313" key="2">
    <source>
        <dbReference type="EMBL" id="KUE75839.1"/>
    </source>
</evidence>
<accession>A0A0D8J0T6</accession>
<dbReference type="EMBL" id="LMUA01000015">
    <property type="protein sequence ID" value="KUE75839.1"/>
    <property type="molecule type" value="Genomic_DNA"/>
</dbReference>
<evidence type="ECO:0000313" key="3">
    <source>
        <dbReference type="Proteomes" id="UP000032483"/>
    </source>
</evidence>
<accession>A0A0W7TQ37</accession>
<evidence type="ECO:0000313" key="1">
    <source>
        <dbReference type="EMBL" id="KJF39383.1"/>
    </source>
</evidence>
<protein>
    <submittedName>
        <fullName evidence="1">Uncharacterized protein</fullName>
    </submittedName>
</protein>
<proteinExistence type="predicted"/>